<protein>
    <recommendedName>
        <fullName evidence="3">HAD family hydrolase</fullName>
    </recommendedName>
</protein>
<dbReference type="InterPro" id="IPR050155">
    <property type="entry name" value="HAD-like_hydrolase_sf"/>
</dbReference>
<dbReference type="InterPro" id="IPR036412">
    <property type="entry name" value="HAD-like_sf"/>
</dbReference>
<evidence type="ECO:0008006" key="3">
    <source>
        <dbReference type="Google" id="ProtNLM"/>
    </source>
</evidence>
<evidence type="ECO:0000313" key="1">
    <source>
        <dbReference type="EMBL" id="OWP25381.1"/>
    </source>
</evidence>
<sequence>MGVIFDLDNTLINSSIASQLRKKRLWEEVYKVIPNFFLYDDILEILNFLNNKNIELVIVTSSPRSYCKKVTEHFNIPINNLICYHDTINHKPNPEPIIKAIEKYLNSEKMIFSFGDDIKDIEASKQAKVDSVACLWGSTNQEILKNSNANFICKTPQDMFRLLKEHVEFL</sequence>
<dbReference type="GO" id="GO:0006281">
    <property type="term" value="P:DNA repair"/>
    <property type="evidence" value="ECO:0007669"/>
    <property type="project" value="TreeGrafter"/>
</dbReference>
<dbReference type="NCBIfam" id="TIGR01549">
    <property type="entry name" value="HAD-SF-IA-v1"/>
    <property type="match status" value="1"/>
</dbReference>
<accession>A0A246EHT8</accession>
<dbReference type="GO" id="GO:0008967">
    <property type="term" value="F:phosphoglycolate phosphatase activity"/>
    <property type="evidence" value="ECO:0007669"/>
    <property type="project" value="TreeGrafter"/>
</dbReference>
<dbReference type="Pfam" id="PF13419">
    <property type="entry name" value="HAD_2"/>
    <property type="match status" value="1"/>
</dbReference>
<evidence type="ECO:0000313" key="2">
    <source>
        <dbReference type="Proteomes" id="UP000197470"/>
    </source>
</evidence>
<gene>
    <name evidence="1" type="ORF">CA839_05275</name>
</gene>
<dbReference type="RefSeq" id="WP_088388493.1">
    <property type="nucleotide sequence ID" value="NZ_NHRT01000001.1"/>
</dbReference>
<dbReference type="SFLD" id="SFLDG01129">
    <property type="entry name" value="C1.5:_HAD__Beta-PGM__Phosphata"/>
    <property type="match status" value="1"/>
</dbReference>
<dbReference type="SFLD" id="SFLDS00003">
    <property type="entry name" value="Haloacid_Dehalogenase"/>
    <property type="match status" value="1"/>
</dbReference>
<dbReference type="InterPro" id="IPR006439">
    <property type="entry name" value="HAD-SF_hydro_IA"/>
</dbReference>
<name>A0A246EHT8_FUSNP</name>
<dbReference type="InterPro" id="IPR041492">
    <property type="entry name" value="HAD_2"/>
</dbReference>
<proteinExistence type="predicted"/>
<dbReference type="Gene3D" id="3.40.50.1000">
    <property type="entry name" value="HAD superfamily/HAD-like"/>
    <property type="match status" value="1"/>
</dbReference>
<dbReference type="Proteomes" id="UP000197470">
    <property type="component" value="Unassembled WGS sequence"/>
</dbReference>
<dbReference type="PANTHER" id="PTHR43434:SF1">
    <property type="entry name" value="PHOSPHOGLYCOLATE PHOSPHATASE"/>
    <property type="match status" value="1"/>
</dbReference>
<dbReference type="AlphaFoldDB" id="A0A246EHT8"/>
<comment type="caution">
    <text evidence="1">The sequence shown here is derived from an EMBL/GenBank/DDBJ whole genome shotgun (WGS) entry which is preliminary data.</text>
</comment>
<dbReference type="EMBL" id="NHRT01000001">
    <property type="protein sequence ID" value="OWP25381.1"/>
    <property type="molecule type" value="Genomic_DNA"/>
</dbReference>
<dbReference type="InterPro" id="IPR023214">
    <property type="entry name" value="HAD_sf"/>
</dbReference>
<reference evidence="1 2" key="1">
    <citation type="submission" date="2017-05" db="EMBL/GenBank/DDBJ databases">
        <title>Genome sequencing of Fusobacterium nucleatum subsp. polymorphum KCOM 1001 (=ChDC F119).</title>
        <authorList>
            <person name="Kook J.-K."/>
            <person name="Park S.-N."/>
            <person name="Lim Y.K."/>
            <person name="Roh H."/>
        </authorList>
    </citation>
    <scope>NUCLEOTIDE SEQUENCE [LARGE SCALE GENOMIC DNA]</scope>
    <source>
        <strain evidence="1 2">KCOM 1001</strain>
    </source>
</reference>
<dbReference type="PANTHER" id="PTHR43434">
    <property type="entry name" value="PHOSPHOGLYCOLATE PHOSPHATASE"/>
    <property type="match status" value="1"/>
</dbReference>
<organism evidence="1 2">
    <name type="scientific">Fusobacterium nucleatum subsp. polymorphum</name>
    <name type="common">Fusobacterium polymorphum</name>
    <dbReference type="NCBI Taxonomy" id="76857"/>
    <lineage>
        <taxon>Bacteria</taxon>
        <taxon>Fusobacteriati</taxon>
        <taxon>Fusobacteriota</taxon>
        <taxon>Fusobacteriia</taxon>
        <taxon>Fusobacteriales</taxon>
        <taxon>Fusobacteriaceae</taxon>
        <taxon>Fusobacterium</taxon>
    </lineage>
</organism>
<dbReference type="SUPFAM" id="SSF56784">
    <property type="entry name" value="HAD-like"/>
    <property type="match status" value="1"/>
</dbReference>